<dbReference type="InParanoid" id="A0A1U8B5X7"/>
<dbReference type="OrthoDB" id="778454at2759"/>
<keyword evidence="2" id="KW-1185">Reference proteome</keyword>
<feature type="compositionally biased region" description="Basic and acidic residues" evidence="1">
    <location>
        <begin position="126"/>
        <end position="135"/>
    </location>
</feature>
<dbReference type="OMA" id="CPTISCQ"/>
<gene>
    <name evidence="3" type="primary">LOC104611088</name>
</gene>
<dbReference type="PANTHER" id="PTHR33067">
    <property type="entry name" value="RNA-DIRECTED DNA POLYMERASE-RELATED"/>
    <property type="match status" value="1"/>
</dbReference>
<evidence type="ECO:0000313" key="3">
    <source>
        <dbReference type="RefSeq" id="XP_010276310.1"/>
    </source>
</evidence>
<dbReference type="CDD" id="cd00303">
    <property type="entry name" value="retropepsin_like"/>
    <property type="match status" value="1"/>
</dbReference>
<dbReference type="PANTHER" id="PTHR33067:SF32">
    <property type="entry name" value="ASPARTIC PEPTIDASE DDI1-TYPE DOMAIN-CONTAINING PROTEIN"/>
    <property type="match status" value="1"/>
</dbReference>
<dbReference type="InterPro" id="IPR021109">
    <property type="entry name" value="Peptidase_aspartic_dom_sf"/>
</dbReference>
<proteinExistence type="predicted"/>
<organism evidence="2 3">
    <name type="scientific">Nelumbo nucifera</name>
    <name type="common">Sacred lotus</name>
    <dbReference type="NCBI Taxonomy" id="4432"/>
    <lineage>
        <taxon>Eukaryota</taxon>
        <taxon>Viridiplantae</taxon>
        <taxon>Streptophyta</taxon>
        <taxon>Embryophyta</taxon>
        <taxon>Tracheophyta</taxon>
        <taxon>Spermatophyta</taxon>
        <taxon>Magnoliopsida</taxon>
        <taxon>Proteales</taxon>
        <taxon>Nelumbonaceae</taxon>
        <taxon>Nelumbo</taxon>
    </lineage>
</organism>
<evidence type="ECO:0000256" key="1">
    <source>
        <dbReference type="SAM" id="MobiDB-lite"/>
    </source>
</evidence>
<reference evidence="3" key="1">
    <citation type="submission" date="2025-08" db="UniProtKB">
        <authorList>
            <consortium name="RefSeq"/>
        </authorList>
    </citation>
    <scope>IDENTIFICATION</scope>
</reference>
<evidence type="ECO:0000313" key="2">
    <source>
        <dbReference type="Proteomes" id="UP000189703"/>
    </source>
</evidence>
<dbReference type="GeneID" id="104611088"/>
<feature type="region of interest" description="Disordered" evidence="1">
    <location>
        <begin position="72"/>
        <end position="95"/>
    </location>
</feature>
<dbReference type="RefSeq" id="XP_010276310.1">
    <property type="nucleotide sequence ID" value="XM_010278008.1"/>
</dbReference>
<dbReference type="Gene3D" id="2.40.70.10">
    <property type="entry name" value="Acid Proteases"/>
    <property type="match status" value="1"/>
</dbReference>
<accession>A0A1U8B5X7</accession>
<sequence length="333" mass="36940">MVVTGDIPAPPTTTTIEFVALVAVKVELEIYGQFLNQRDTISSNSVVEENKDIKSQITKLTNALVIQERGKIPSQPQTNPKGSHMVQESTSDSKNIMGVHAITTRSGKVLDGPLPSPSRTNVTTSRRTEDAPSKQLEKEATIQVLAYAKVINDLCTMKMRHHVKKIAFLTEQVSAVIEQRTLPKYKDPGCPTIDCHIGTQEFSQALLDLGASVNLMPYLVYLQLGLGEIKSMSVVLQLANRYIRKSREIVEDVLLQIDKFYYPVDFLVLDTQSVIDSESKILLILRRPFLATANALINCRNGLMDLSFGNMTLEVNIFHVGITKTRTSAIIPT</sequence>
<dbReference type="KEGG" id="nnu:104611088"/>
<dbReference type="Proteomes" id="UP000189703">
    <property type="component" value="Unplaced"/>
</dbReference>
<dbReference type="eggNOG" id="KOG0017">
    <property type="taxonomic scope" value="Eukaryota"/>
</dbReference>
<name>A0A1U8B5X7_NELNU</name>
<protein>
    <submittedName>
        <fullName evidence="3">Uncharacterized protein LOC104611088</fullName>
    </submittedName>
</protein>
<dbReference type="AlphaFoldDB" id="A0A1U8B5X7"/>
<feature type="compositionally biased region" description="Polar residues" evidence="1">
    <location>
        <begin position="74"/>
        <end position="94"/>
    </location>
</feature>
<feature type="region of interest" description="Disordered" evidence="1">
    <location>
        <begin position="107"/>
        <end position="135"/>
    </location>
</feature>